<feature type="compositionally biased region" description="Basic residues" evidence="5">
    <location>
        <begin position="497"/>
        <end position="506"/>
    </location>
</feature>
<dbReference type="GO" id="GO:0008270">
    <property type="term" value="F:zinc ion binding"/>
    <property type="evidence" value="ECO:0007669"/>
    <property type="project" value="UniProtKB-KW"/>
</dbReference>
<evidence type="ECO:0000256" key="3">
    <source>
        <dbReference type="ARBA" id="ARBA00022833"/>
    </source>
</evidence>
<dbReference type="GO" id="GO:0008237">
    <property type="term" value="F:metallopeptidase activity"/>
    <property type="evidence" value="ECO:0007669"/>
    <property type="project" value="TreeGrafter"/>
</dbReference>
<dbReference type="PROSITE" id="PS50199">
    <property type="entry name" value="ZF_RANBP2_2"/>
    <property type="match status" value="1"/>
</dbReference>
<evidence type="ECO:0000256" key="5">
    <source>
        <dbReference type="SAM" id="MobiDB-lite"/>
    </source>
</evidence>
<dbReference type="AlphaFoldDB" id="M2YNX9"/>
<feature type="compositionally biased region" description="Basic and acidic residues" evidence="5">
    <location>
        <begin position="1"/>
        <end position="20"/>
    </location>
</feature>
<sequence length="726" mass="80788">MLLWSEKHSSSTAARKRDMSGWRPPGPQGDHRMGAGYTGRNRQASNGGPSGVQRSSAAQLKEQEPLFTTYEHLAGLQRGDAALTILRRVASMVKPIMRKRGWRVQVLAEFLPPEQNLLGLNINKGYKICLRLRYHHSPDLFLPTEEILDTLLHELSHNVWGEHDSNFHKLWDELRDEAETLMRKGYTGEGFLGSGQRLGGHAGNSALPPHELRRIARESAEKRKAQGALMQGSGQRLGGRAIHQLGGDVRKVITDQITRRNTINKGCASGRSDAGKLSEQSSNNTFKTKAEEDDANNRAIAQALYELMEEEEEQKLNGTFVEKSGSGGLEWSPENGLYSAGMNLPSIDHQNHPSEEDQLKWAMEESTRLASPDLPSQQKEPSKGDQRRSAPPVPLASKPSSSADTTSTKRKQLDANLSPKASSSRQKAATAKAKSDDLEVEALPSTFTTFPSSDSDQWSCEICTCINPLQFLACDACGVERSQAVMVNARANSGHDRRSKTAPPRKIKPEPMSSADRFPVKPPDPNASLGWNCYGTQGINPAYRQTRMAAPPEINVHNMTADYDMNKKISDGTADMLKQQGVPWLVRQAANYSAIEIKLKQYEEGDGIHLDQEQISTGGVVQLEQRIMNGEWGDRDIQYWGKVKGWNKYVKVADITEDDFLKEGWAQECMDGDVIMSHTESQQNGWIADQVWGFAEVDGQRRHVRRVVSRKGNDVLRVKLVYDFKP</sequence>
<feature type="region of interest" description="Disordered" evidence="5">
    <location>
        <begin position="264"/>
        <end position="294"/>
    </location>
</feature>
<organism evidence="8 9">
    <name type="scientific">Pseudocercospora fijiensis (strain CIRAD86)</name>
    <name type="common">Black leaf streak disease fungus</name>
    <name type="synonym">Mycosphaerella fijiensis</name>
    <dbReference type="NCBI Taxonomy" id="383855"/>
    <lineage>
        <taxon>Eukaryota</taxon>
        <taxon>Fungi</taxon>
        <taxon>Dikarya</taxon>
        <taxon>Ascomycota</taxon>
        <taxon>Pezizomycotina</taxon>
        <taxon>Dothideomycetes</taxon>
        <taxon>Dothideomycetidae</taxon>
        <taxon>Mycosphaerellales</taxon>
        <taxon>Mycosphaerellaceae</taxon>
        <taxon>Pseudocercospora</taxon>
    </lineage>
</organism>
<evidence type="ECO:0000313" key="8">
    <source>
        <dbReference type="EMBL" id="EME79455.1"/>
    </source>
</evidence>
<evidence type="ECO:0000256" key="4">
    <source>
        <dbReference type="PROSITE-ProRule" id="PRU00322"/>
    </source>
</evidence>
<evidence type="ECO:0000256" key="2">
    <source>
        <dbReference type="ARBA" id="ARBA00022771"/>
    </source>
</evidence>
<feature type="region of interest" description="Disordered" evidence="5">
    <location>
        <begin position="365"/>
        <end position="437"/>
    </location>
</feature>
<feature type="compositionally biased region" description="Polar residues" evidence="5">
    <location>
        <begin position="40"/>
        <end position="58"/>
    </location>
</feature>
<dbReference type="KEGG" id="pfj:MYCFIDRAFT_199209"/>
<dbReference type="Proteomes" id="UP000016932">
    <property type="component" value="Unassembled WGS sequence"/>
</dbReference>
<dbReference type="PANTHER" id="PTHR46622">
    <property type="entry name" value="DNA-DEPENDENT METALLOPROTEASE WSS1"/>
    <property type="match status" value="1"/>
</dbReference>
<feature type="region of interest" description="Disordered" evidence="5">
    <location>
        <begin position="1"/>
        <end position="59"/>
    </location>
</feature>
<dbReference type="VEuPathDB" id="FungiDB:MYCFIDRAFT_199209"/>
<dbReference type="HOGENOM" id="CLU_023057_1_1_1"/>
<reference evidence="8 9" key="1">
    <citation type="journal article" date="2012" name="PLoS Pathog.">
        <title>Diverse lifestyles and strategies of plant pathogenesis encoded in the genomes of eighteen Dothideomycetes fungi.</title>
        <authorList>
            <person name="Ohm R.A."/>
            <person name="Feau N."/>
            <person name="Henrissat B."/>
            <person name="Schoch C.L."/>
            <person name="Horwitz B.A."/>
            <person name="Barry K.W."/>
            <person name="Condon B.J."/>
            <person name="Copeland A.C."/>
            <person name="Dhillon B."/>
            <person name="Glaser F."/>
            <person name="Hesse C.N."/>
            <person name="Kosti I."/>
            <person name="LaButti K."/>
            <person name="Lindquist E.A."/>
            <person name="Lucas S."/>
            <person name="Salamov A.A."/>
            <person name="Bradshaw R.E."/>
            <person name="Ciuffetti L."/>
            <person name="Hamelin R.C."/>
            <person name="Kema G.H.J."/>
            <person name="Lawrence C."/>
            <person name="Scott J.A."/>
            <person name="Spatafora J.W."/>
            <person name="Turgeon B.G."/>
            <person name="de Wit P.J.G.M."/>
            <person name="Zhong S."/>
            <person name="Goodwin S.B."/>
            <person name="Grigoriev I.V."/>
        </authorList>
    </citation>
    <scope>NUCLEOTIDE SEQUENCE [LARGE SCALE GENOMIC DNA]</scope>
    <source>
        <strain evidence="8 9">CIRAD86</strain>
    </source>
</reference>
<dbReference type="Gene3D" id="2.30.30.380">
    <property type="entry name" value="Zn-finger domain of Sec23/24"/>
    <property type="match status" value="1"/>
</dbReference>
<evidence type="ECO:0008006" key="10">
    <source>
        <dbReference type="Google" id="ProtNLM"/>
    </source>
</evidence>
<keyword evidence="3" id="KW-0862">Zinc</keyword>
<dbReference type="Pfam" id="PF08325">
    <property type="entry name" value="WLM"/>
    <property type="match status" value="1"/>
</dbReference>
<keyword evidence="1" id="KW-0479">Metal-binding</keyword>
<dbReference type="EMBL" id="KB446562">
    <property type="protein sequence ID" value="EME79455.1"/>
    <property type="molecule type" value="Genomic_DNA"/>
</dbReference>
<dbReference type="PROSITE" id="PS51397">
    <property type="entry name" value="WLM"/>
    <property type="match status" value="1"/>
</dbReference>
<evidence type="ECO:0000259" key="7">
    <source>
        <dbReference type="PROSITE" id="PS51397"/>
    </source>
</evidence>
<feature type="compositionally biased region" description="Polar residues" evidence="5">
    <location>
        <begin position="278"/>
        <end position="287"/>
    </location>
</feature>
<keyword evidence="2 4" id="KW-0863">Zinc-finger</keyword>
<feature type="domain" description="RanBP2-type" evidence="6">
    <location>
        <begin position="454"/>
        <end position="483"/>
    </location>
</feature>
<evidence type="ECO:0000259" key="6">
    <source>
        <dbReference type="PROSITE" id="PS50199"/>
    </source>
</evidence>
<gene>
    <name evidence="8" type="ORF">MYCFIDRAFT_199209</name>
</gene>
<name>M2YNX9_PSEFD</name>
<dbReference type="InterPro" id="IPR013536">
    <property type="entry name" value="WLM_dom"/>
</dbReference>
<protein>
    <recommendedName>
        <fullName evidence="10">WLM domain-containing protein</fullName>
    </recommendedName>
</protein>
<proteinExistence type="predicted"/>
<dbReference type="InterPro" id="IPR053000">
    <property type="entry name" value="WSS1-like_metalloprotease"/>
</dbReference>
<feature type="region of interest" description="Disordered" evidence="5">
    <location>
        <begin position="490"/>
        <end position="520"/>
    </location>
</feature>
<dbReference type="PANTHER" id="PTHR46622:SF1">
    <property type="entry name" value="DNA-DEPENDENT METALLOPROTEASE WSS1"/>
    <property type="match status" value="1"/>
</dbReference>
<dbReference type="PROSITE" id="PS01358">
    <property type="entry name" value="ZF_RANBP2_1"/>
    <property type="match status" value="1"/>
</dbReference>
<dbReference type="eggNOG" id="KOG1558">
    <property type="taxonomic scope" value="Eukaryota"/>
</dbReference>
<keyword evidence="9" id="KW-1185">Reference proteome</keyword>
<accession>M2YNX9</accession>
<dbReference type="GeneID" id="19335783"/>
<dbReference type="GO" id="GO:0006281">
    <property type="term" value="P:DNA repair"/>
    <property type="evidence" value="ECO:0007669"/>
    <property type="project" value="TreeGrafter"/>
</dbReference>
<evidence type="ECO:0000313" key="9">
    <source>
        <dbReference type="Proteomes" id="UP000016932"/>
    </source>
</evidence>
<dbReference type="InterPro" id="IPR001876">
    <property type="entry name" value="Znf_RanBP2"/>
</dbReference>
<dbReference type="RefSeq" id="XP_007930168.1">
    <property type="nucleotide sequence ID" value="XM_007931977.1"/>
</dbReference>
<evidence type="ECO:0000256" key="1">
    <source>
        <dbReference type="ARBA" id="ARBA00022723"/>
    </source>
</evidence>
<dbReference type="OrthoDB" id="261960at2759"/>
<feature type="domain" description="WLM" evidence="7">
    <location>
        <begin position="58"/>
        <end position="262"/>
    </location>
</feature>
<dbReference type="GO" id="GO:0005634">
    <property type="term" value="C:nucleus"/>
    <property type="evidence" value="ECO:0007669"/>
    <property type="project" value="TreeGrafter"/>
</dbReference>